<evidence type="ECO:0000256" key="2">
    <source>
        <dbReference type="ARBA" id="ARBA00022553"/>
    </source>
</evidence>
<accession>A0ABC8A5U3</accession>
<evidence type="ECO:0000256" key="1">
    <source>
        <dbReference type="ARBA" id="ARBA00022450"/>
    </source>
</evidence>
<sequence length="78" mass="8502">MENLEAIKEIVARLSPLSVSEIKDNDKLADIGVDSLSTVEIIVGLEEKFNLEFEDSTLDLGKLSSIQGILKLVNETLG</sequence>
<dbReference type="AlphaFoldDB" id="A0ABC8A5U3"/>
<dbReference type="SUPFAM" id="SSF47336">
    <property type="entry name" value="ACP-like"/>
    <property type="match status" value="1"/>
</dbReference>
<dbReference type="Proteomes" id="UP000028594">
    <property type="component" value="Chromosome"/>
</dbReference>
<dbReference type="PROSITE" id="PS00012">
    <property type="entry name" value="PHOSPHOPANTETHEINE"/>
    <property type="match status" value="1"/>
</dbReference>
<organism evidence="4 5">
    <name type="scientific">Lactococcus lactis subsp. lactis NCDO 2118</name>
    <dbReference type="NCBI Taxonomy" id="1117941"/>
    <lineage>
        <taxon>Bacteria</taxon>
        <taxon>Bacillati</taxon>
        <taxon>Bacillota</taxon>
        <taxon>Bacilli</taxon>
        <taxon>Lactobacillales</taxon>
        <taxon>Streptococcaceae</taxon>
        <taxon>Lactococcus</taxon>
    </lineage>
</organism>
<proteinExistence type="predicted"/>
<protein>
    <submittedName>
        <fullName evidence="4">Acyl carrier protein</fullName>
    </submittedName>
</protein>
<keyword evidence="2" id="KW-0597">Phosphoprotein</keyword>
<dbReference type="PROSITE" id="PS50075">
    <property type="entry name" value="CARRIER"/>
    <property type="match status" value="1"/>
</dbReference>
<evidence type="ECO:0000259" key="3">
    <source>
        <dbReference type="PROSITE" id="PS50075"/>
    </source>
</evidence>
<dbReference type="InterPro" id="IPR036736">
    <property type="entry name" value="ACP-like_sf"/>
</dbReference>
<reference evidence="4 5" key="1">
    <citation type="submission" date="2014-07" db="EMBL/GenBank/DDBJ databases">
        <title>Genome sequence of Lactococcus lactis subsp. lactis NCDO 2118, a GABA-producing strain.</title>
        <authorList>
            <person name="Oliveira L.C."/>
            <person name="Saraiva T.D.L."/>
            <person name="Soares S.C."/>
            <person name="Ramos R.T.J."/>
            <person name="Sa P.H.C.G."/>
            <person name="Carneiro A.R."/>
            <person name="Miranda F."/>
            <person name="Freire M."/>
            <person name="Renan W."/>
            <person name="Oliveira A.F.Jr."/>
            <person name="Santos A.R."/>
            <person name="Pinto A.C."/>
            <person name="Souza B.M."/>
            <person name="Castro C.P."/>
            <person name="Diniz C.A.A."/>
            <person name="Rocha C.S."/>
            <person name="Mariano D.C.B."/>
            <person name="Aguiar E.L."/>
            <person name="Folador E.L."/>
            <person name="Barbosa E.G.V."/>
            <person name="Aburjaile F.F."/>
            <person name="Goncalves L.A."/>
            <person name="Guimaraes L.C."/>
            <person name="Azevedo M.S.P."/>
            <person name="Agresti P.C.M."/>
            <person name="Faria R.F."/>
            <person name="Tiwari S."/>
            <person name="Almeida S.S."/>
            <person name="Hassan S.S."/>
            <person name="Pereira V.B."/>
            <person name="Abreu V.A.C."/>
            <person name="Pereira U.P."/>
            <person name="Dorella F.A."/>
            <person name="Carvalho A.F."/>
            <person name="Pereira F.L."/>
            <person name="Leal C.A.G."/>
            <person name="Figueiredo H.C.P."/>
            <person name="Silva A."/>
            <person name="Miyoshi A."/>
            <person name="Azevedo V."/>
        </authorList>
    </citation>
    <scope>NUCLEOTIDE SEQUENCE [LARGE SCALE GENOMIC DNA]</scope>
    <source>
        <strain evidence="4 5">NCDO 2118</strain>
    </source>
</reference>
<dbReference type="RefSeq" id="WP_012897841.1">
    <property type="nucleotide sequence ID" value="NZ_CP009054.1"/>
</dbReference>
<dbReference type="Pfam" id="PF00550">
    <property type="entry name" value="PP-binding"/>
    <property type="match status" value="1"/>
</dbReference>
<gene>
    <name evidence="4" type="ORF">NCDO2118_1261</name>
</gene>
<evidence type="ECO:0000313" key="4">
    <source>
        <dbReference type="EMBL" id="AII12742.1"/>
    </source>
</evidence>
<dbReference type="KEGG" id="llx:NCDO2118_1261"/>
<feature type="domain" description="Carrier" evidence="3">
    <location>
        <begin position="1"/>
        <end position="77"/>
    </location>
</feature>
<keyword evidence="1" id="KW-0596">Phosphopantetheine</keyword>
<name>A0ABC8A5U3_LACLL</name>
<dbReference type="Gene3D" id="1.10.1200.10">
    <property type="entry name" value="ACP-like"/>
    <property type="match status" value="1"/>
</dbReference>
<dbReference type="InterPro" id="IPR009081">
    <property type="entry name" value="PP-bd_ACP"/>
</dbReference>
<evidence type="ECO:0000313" key="5">
    <source>
        <dbReference type="Proteomes" id="UP000028594"/>
    </source>
</evidence>
<dbReference type="EMBL" id="CP009054">
    <property type="protein sequence ID" value="AII12742.1"/>
    <property type="molecule type" value="Genomic_DNA"/>
</dbReference>
<dbReference type="InterPro" id="IPR006162">
    <property type="entry name" value="Ppantetheine_attach_site"/>
</dbReference>